<evidence type="ECO:0000313" key="2">
    <source>
        <dbReference type="Proteomes" id="UP000828941"/>
    </source>
</evidence>
<proteinExistence type="predicted"/>
<evidence type="ECO:0000313" key="1">
    <source>
        <dbReference type="EMBL" id="KAI4306880.1"/>
    </source>
</evidence>
<comment type="caution">
    <text evidence="1">The sequence shown here is derived from an EMBL/GenBank/DDBJ whole genome shotgun (WGS) entry which is preliminary data.</text>
</comment>
<dbReference type="EMBL" id="CM039437">
    <property type="protein sequence ID" value="KAI4306880.1"/>
    <property type="molecule type" value="Genomic_DNA"/>
</dbReference>
<keyword evidence="2" id="KW-1185">Reference proteome</keyword>
<name>A0ACB9LAS1_BAUVA</name>
<reference evidence="1 2" key="1">
    <citation type="journal article" date="2022" name="DNA Res.">
        <title>Chromosomal-level genome assembly of the orchid tree Bauhinia variegata (Leguminosae; Cercidoideae) supports the allotetraploid origin hypothesis of Bauhinia.</title>
        <authorList>
            <person name="Zhong Y."/>
            <person name="Chen Y."/>
            <person name="Zheng D."/>
            <person name="Pang J."/>
            <person name="Liu Y."/>
            <person name="Luo S."/>
            <person name="Meng S."/>
            <person name="Qian L."/>
            <person name="Wei D."/>
            <person name="Dai S."/>
            <person name="Zhou R."/>
        </authorList>
    </citation>
    <scope>NUCLEOTIDE SEQUENCE [LARGE SCALE GENOMIC DNA]</scope>
    <source>
        <strain evidence="1">BV-YZ2020</strain>
    </source>
</reference>
<organism evidence="1 2">
    <name type="scientific">Bauhinia variegata</name>
    <name type="common">Purple orchid tree</name>
    <name type="synonym">Phanera variegata</name>
    <dbReference type="NCBI Taxonomy" id="167791"/>
    <lineage>
        <taxon>Eukaryota</taxon>
        <taxon>Viridiplantae</taxon>
        <taxon>Streptophyta</taxon>
        <taxon>Embryophyta</taxon>
        <taxon>Tracheophyta</taxon>
        <taxon>Spermatophyta</taxon>
        <taxon>Magnoliopsida</taxon>
        <taxon>eudicotyledons</taxon>
        <taxon>Gunneridae</taxon>
        <taxon>Pentapetalae</taxon>
        <taxon>rosids</taxon>
        <taxon>fabids</taxon>
        <taxon>Fabales</taxon>
        <taxon>Fabaceae</taxon>
        <taxon>Cercidoideae</taxon>
        <taxon>Cercideae</taxon>
        <taxon>Bauhiniinae</taxon>
        <taxon>Bauhinia</taxon>
    </lineage>
</organism>
<accession>A0ACB9LAS1</accession>
<dbReference type="Proteomes" id="UP000828941">
    <property type="component" value="Chromosome 12"/>
</dbReference>
<protein>
    <submittedName>
        <fullName evidence="1">Uncharacterized protein</fullName>
    </submittedName>
</protein>
<sequence>MNTTDIQHKILESLGRRVAERNGCPLELELLITLGSIHPWLVKTTACADKFFSMKELKELEKYKFDLKIGTKVKFVLSLVHRVVRKEKVLIFCHNIPVVKLFLEIFEKFFGWLKGREVLVLTGELELFERGRVMDQFEEPVGASKILLASISACA</sequence>
<gene>
    <name evidence="1" type="ORF">L6164_030122</name>
</gene>